<feature type="region of interest" description="Disordered" evidence="6">
    <location>
        <begin position="40"/>
        <end position="59"/>
    </location>
</feature>
<reference evidence="8 9" key="1">
    <citation type="submission" date="2024-01" db="EMBL/GenBank/DDBJ databases">
        <authorList>
            <person name="Allen C."/>
            <person name="Tagirdzhanova G."/>
        </authorList>
    </citation>
    <scope>NUCLEOTIDE SEQUENCE [LARGE SCALE GENOMIC DNA]</scope>
</reference>
<feature type="region of interest" description="Disordered" evidence="6">
    <location>
        <begin position="918"/>
        <end position="951"/>
    </location>
</feature>
<dbReference type="InterPro" id="IPR051089">
    <property type="entry name" value="prtT"/>
</dbReference>
<evidence type="ECO:0000256" key="6">
    <source>
        <dbReference type="SAM" id="MobiDB-lite"/>
    </source>
</evidence>
<evidence type="ECO:0000313" key="8">
    <source>
        <dbReference type="EMBL" id="CAK7234615.1"/>
    </source>
</evidence>
<feature type="compositionally biased region" description="Low complexity" evidence="6">
    <location>
        <begin position="775"/>
        <end position="786"/>
    </location>
</feature>
<dbReference type="EMBL" id="CAWUHB010000087">
    <property type="protein sequence ID" value="CAK7234615.1"/>
    <property type="molecule type" value="Genomic_DNA"/>
</dbReference>
<keyword evidence="9" id="KW-1185">Reference proteome</keyword>
<feature type="region of interest" description="Disordered" evidence="6">
    <location>
        <begin position="619"/>
        <end position="666"/>
    </location>
</feature>
<dbReference type="SMART" id="SM00066">
    <property type="entry name" value="GAL4"/>
    <property type="match status" value="1"/>
</dbReference>
<keyword evidence="5" id="KW-0539">Nucleus</keyword>
<dbReference type="Proteomes" id="UP001642405">
    <property type="component" value="Unassembled WGS sequence"/>
</dbReference>
<comment type="caution">
    <text evidence="8">The sequence shown here is derived from an EMBL/GenBank/DDBJ whole genome shotgun (WGS) entry which is preliminary data.</text>
</comment>
<dbReference type="CDD" id="cd12148">
    <property type="entry name" value="fungal_TF_MHR"/>
    <property type="match status" value="1"/>
</dbReference>
<dbReference type="CDD" id="cd00067">
    <property type="entry name" value="GAL4"/>
    <property type="match status" value="1"/>
</dbReference>
<evidence type="ECO:0000256" key="2">
    <source>
        <dbReference type="ARBA" id="ARBA00023015"/>
    </source>
</evidence>
<dbReference type="InterPro" id="IPR036864">
    <property type="entry name" value="Zn2-C6_fun-type_DNA-bd_sf"/>
</dbReference>
<feature type="region of interest" description="Disordered" evidence="6">
    <location>
        <begin position="465"/>
        <end position="501"/>
    </location>
</feature>
<proteinExistence type="predicted"/>
<feature type="domain" description="Zn(2)-C6 fungal-type" evidence="7">
    <location>
        <begin position="17"/>
        <end position="81"/>
    </location>
</feature>
<feature type="region of interest" description="Disordered" evidence="6">
    <location>
        <begin position="862"/>
        <end position="906"/>
    </location>
</feature>
<comment type="subcellular location">
    <subcellularLocation>
        <location evidence="1">Nucleus</location>
    </subcellularLocation>
</comment>
<evidence type="ECO:0000313" key="9">
    <source>
        <dbReference type="Proteomes" id="UP001642405"/>
    </source>
</evidence>
<dbReference type="Gene3D" id="4.10.240.10">
    <property type="entry name" value="Zn(2)-C6 fungal-type DNA-binding domain"/>
    <property type="match status" value="1"/>
</dbReference>
<keyword evidence="3" id="KW-0238">DNA-binding</keyword>
<feature type="region of interest" description="Disordered" evidence="6">
    <location>
        <begin position="767"/>
        <end position="786"/>
    </location>
</feature>
<feature type="region of interest" description="Disordered" evidence="6">
    <location>
        <begin position="153"/>
        <end position="211"/>
    </location>
</feature>
<organism evidence="8 9">
    <name type="scientific">Sporothrix curviconia</name>
    <dbReference type="NCBI Taxonomy" id="1260050"/>
    <lineage>
        <taxon>Eukaryota</taxon>
        <taxon>Fungi</taxon>
        <taxon>Dikarya</taxon>
        <taxon>Ascomycota</taxon>
        <taxon>Pezizomycotina</taxon>
        <taxon>Sordariomycetes</taxon>
        <taxon>Sordariomycetidae</taxon>
        <taxon>Ophiostomatales</taxon>
        <taxon>Ophiostomataceae</taxon>
        <taxon>Sporothrix</taxon>
    </lineage>
</organism>
<keyword evidence="4" id="KW-0804">Transcription</keyword>
<feature type="compositionally biased region" description="Low complexity" evidence="6">
    <location>
        <begin position="935"/>
        <end position="946"/>
    </location>
</feature>
<dbReference type="InterPro" id="IPR001138">
    <property type="entry name" value="Zn2Cys6_DnaBD"/>
</dbReference>
<gene>
    <name evidence="8" type="ORF">SCUCBS95973_008994</name>
</gene>
<keyword evidence="2" id="KW-0805">Transcription regulation</keyword>
<accession>A0ABP0CST7</accession>
<dbReference type="PANTHER" id="PTHR31845">
    <property type="entry name" value="FINGER DOMAIN PROTEIN, PUTATIVE-RELATED"/>
    <property type="match status" value="1"/>
</dbReference>
<evidence type="ECO:0000256" key="1">
    <source>
        <dbReference type="ARBA" id="ARBA00004123"/>
    </source>
</evidence>
<evidence type="ECO:0000256" key="5">
    <source>
        <dbReference type="ARBA" id="ARBA00023242"/>
    </source>
</evidence>
<evidence type="ECO:0000256" key="4">
    <source>
        <dbReference type="ARBA" id="ARBA00023163"/>
    </source>
</evidence>
<dbReference type="SUPFAM" id="SSF57701">
    <property type="entry name" value="Zn2/Cys6 DNA-binding domain"/>
    <property type="match status" value="1"/>
</dbReference>
<feature type="compositionally biased region" description="Low complexity" evidence="6">
    <location>
        <begin position="918"/>
        <end position="927"/>
    </location>
</feature>
<dbReference type="PANTHER" id="PTHR31845:SF17">
    <property type="entry name" value="ZN(II)2CYS6 TRANSCRIPTION FACTOR (EUROFUNG)"/>
    <property type="match status" value="1"/>
</dbReference>
<name>A0ABP0CST7_9PEZI</name>
<feature type="compositionally biased region" description="Low complexity" evidence="6">
    <location>
        <begin position="43"/>
        <end position="55"/>
    </location>
</feature>
<sequence>MSSMAPVDGKTHGRTRPAALTACEACRKLKMRCIRLRPTAEQSGDNSGDNRGDNGAVEPCERCRRNNRACTIPEARPLGRRHGATGRYQGLEKAYRRMQAELKKAQMRGDTATIEEALQSLPSVDVSDIADVADVPDFTEITEIPQITEIPEISEIPEMRDIPDAPNATDMPEVPAVPPDNTRDRGSMAGLASPTPASFPYDEPAQPDSEPMSNPLALLADASSDAAQALECGSVAMMTSPRSCTSVASSAAATAAATAVVAVHGINAASVTNIGRRVLRRPGYVSLGLRLSRDTLEQGLDALFAPTPNTHPHANYFKRPSWAPMRDVGPDVDPVDLGLVTMEEATALFPFYFARLHPINGILDPVLHTPEFVRSRSALLFTWILALTAQFDHGSASIAKRLRLHGEKLSNHVHACGFKSVEIIQGYYISLLSANPAATLAEERSWLYTMYAFGLGSELGLDQQSEAARHTRGPRGQQQQQHHYEQQHHHHHHHLPPSTDTTYAERLARNRERTWLRILLWERANSAAHGRMHSFPETELTRNVERWWLHPLANLADKHTCAFILLRRTLAALQRELHRQATVPHAHDPHWVRNLVDATLRPWGEAWLPARAASDLCGWRQRSDDDGDVNDNDGNNDGPDEASADNTGRGARGVDPCVGPSDNPSSPISPMPLADTYLLHVYLHGRLWTLSFALHSSISSDRVQLDAIRQDCFEAAVQCCETAVRDLQALGEPLYCMLAPTWAMISYAGVLALSLFPTLYGSGSSGGGGGGGGSSSSTSGSSSAGSNVSNVGHLGLFTGNTNGSGSVNVAADAELLALVSQVALQLARAGTTPSHRYGIAALLGHHLVTILRTRAFGVRDQAALQPPQSQSQSQLRAESQQSQQPHHSQHPQHPQHPQQLQQPQQLQHPPELQQLNQPYQPQQQQQMPMPPPLAYPQQPYPYSFSHPHSHPHLQPHPEVYASGDVDSGGWRGSMAYQEDGVGTASAATSMREYAPSMVDPNVSIYNPLWTTAIMSTEGDLTGEGFADLFRDMFGSGFGGVF</sequence>
<evidence type="ECO:0000256" key="3">
    <source>
        <dbReference type="ARBA" id="ARBA00023125"/>
    </source>
</evidence>
<protein>
    <recommendedName>
        <fullName evidence="7">Zn(2)-C6 fungal-type domain-containing protein</fullName>
    </recommendedName>
</protein>
<evidence type="ECO:0000259" key="7">
    <source>
        <dbReference type="SMART" id="SM00066"/>
    </source>
</evidence>